<accession>A0ABN9BC18</accession>
<proteinExistence type="predicted"/>
<evidence type="ECO:0000313" key="1">
    <source>
        <dbReference type="EMBL" id="CAI9545142.1"/>
    </source>
</evidence>
<dbReference type="EMBL" id="CATNWA010003338">
    <property type="protein sequence ID" value="CAI9545142.1"/>
    <property type="molecule type" value="Genomic_DNA"/>
</dbReference>
<sequence length="58" mass="6231">MCILTTSHPAYSNMTAGRTSHSSGRASNDVLPGLCSAPARRAMLWRDRSLAVYLGHGQ</sequence>
<dbReference type="Proteomes" id="UP001162483">
    <property type="component" value="Unassembled WGS sequence"/>
</dbReference>
<protein>
    <submittedName>
        <fullName evidence="1">Uncharacterized protein</fullName>
    </submittedName>
</protein>
<evidence type="ECO:0000313" key="2">
    <source>
        <dbReference type="Proteomes" id="UP001162483"/>
    </source>
</evidence>
<name>A0ABN9BC18_9NEOB</name>
<organism evidence="1 2">
    <name type="scientific">Staurois parvus</name>
    <dbReference type="NCBI Taxonomy" id="386267"/>
    <lineage>
        <taxon>Eukaryota</taxon>
        <taxon>Metazoa</taxon>
        <taxon>Chordata</taxon>
        <taxon>Craniata</taxon>
        <taxon>Vertebrata</taxon>
        <taxon>Euteleostomi</taxon>
        <taxon>Amphibia</taxon>
        <taxon>Batrachia</taxon>
        <taxon>Anura</taxon>
        <taxon>Neobatrachia</taxon>
        <taxon>Ranoidea</taxon>
        <taxon>Ranidae</taxon>
        <taxon>Staurois</taxon>
    </lineage>
</organism>
<gene>
    <name evidence="1" type="ORF">SPARVUS_LOCUS2604230</name>
</gene>
<keyword evidence="2" id="KW-1185">Reference proteome</keyword>
<reference evidence="1" key="1">
    <citation type="submission" date="2023-05" db="EMBL/GenBank/DDBJ databases">
        <authorList>
            <person name="Stuckert A."/>
        </authorList>
    </citation>
    <scope>NUCLEOTIDE SEQUENCE</scope>
</reference>
<comment type="caution">
    <text evidence="1">The sequence shown here is derived from an EMBL/GenBank/DDBJ whole genome shotgun (WGS) entry which is preliminary data.</text>
</comment>